<dbReference type="EMBL" id="VSSQ01000010">
    <property type="protein sequence ID" value="MPL59725.1"/>
    <property type="molecule type" value="Genomic_DNA"/>
</dbReference>
<dbReference type="InterPro" id="IPR050490">
    <property type="entry name" value="Bact_solute-bd_prot1"/>
</dbReference>
<dbReference type="Pfam" id="PF01547">
    <property type="entry name" value="SBP_bac_1"/>
    <property type="match status" value="1"/>
</dbReference>
<dbReference type="AlphaFoldDB" id="A0A644SYN5"/>
<sequence length="425" mass="46969">MKRLSILILAVLLFGSIALVGAQSRFVVLGHKVHQQVSTGGPGGDIVSEWLKKAGVSSVEWQTLGSNNDIRDKLFREATLSSTDISVGFVLNTSLTPAVKEMFEPLDSFLASAPIEDFQDIFPGLRDAAKFDGKTYAIPFRHATSALHYNEAFFEEKGIKGPPKNIEELLEFIPKLTFTRTDGTPVYGFVIPGKGEMYANTVDLARAWDGDFVSMDYKSSANKYGMVKAISTLADLYKKGYYPKAFTSIANNDLNTWMQQGRVAMTISSTGRNTFYNDPKQSLYPGKIKTIPIPASKEIQSKYPVAPAKTEFWCMVIPKNAKNKAQAWDFIRSLSTKDATLKAALNGNGPVRASTYNDASFQKMVPYWKAEKDILDVARVAMPAFDNATQAADLFNEYAQAAIIGNMKVQDAMDRLAEEVERLLP</sequence>
<reference evidence="1" key="1">
    <citation type="submission" date="2019-08" db="EMBL/GenBank/DDBJ databases">
        <authorList>
            <person name="Kucharzyk K."/>
            <person name="Murdoch R.W."/>
            <person name="Higgins S."/>
            <person name="Loffler F."/>
        </authorList>
    </citation>
    <scope>NUCLEOTIDE SEQUENCE</scope>
</reference>
<proteinExistence type="predicted"/>
<evidence type="ECO:0008006" key="2">
    <source>
        <dbReference type="Google" id="ProtNLM"/>
    </source>
</evidence>
<comment type="caution">
    <text evidence="1">The sequence shown here is derived from an EMBL/GenBank/DDBJ whole genome shotgun (WGS) entry which is preliminary data.</text>
</comment>
<protein>
    <recommendedName>
        <fullName evidence="2">ABC transporter-binding protein</fullName>
    </recommendedName>
</protein>
<dbReference type="PANTHER" id="PTHR43649">
    <property type="entry name" value="ARABINOSE-BINDING PROTEIN-RELATED"/>
    <property type="match status" value="1"/>
</dbReference>
<name>A0A644SYN5_9ZZZZ</name>
<evidence type="ECO:0000313" key="1">
    <source>
        <dbReference type="EMBL" id="MPL59725.1"/>
    </source>
</evidence>
<organism evidence="1">
    <name type="scientific">bioreactor metagenome</name>
    <dbReference type="NCBI Taxonomy" id="1076179"/>
    <lineage>
        <taxon>unclassified sequences</taxon>
        <taxon>metagenomes</taxon>
        <taxon>ecological metagenomes</taxon>
    </lineage>
</organism>
<gene>
    <name evidence="1" type="ORF">SDC9_05280</name>
</gene>
<dbReference type="PANTHER" id="PTHR43649:SF12">
    <property type="entry name" value="DIACETYLCHITOBIOSE BINDING PROTEIN DASA"/>
    <property type="match status" value="1"/>
</dbReference>
<dbReference type="SUPFAM" id="SSF53850">
    <property type="entry name" value="Periplasmic binding protein-like II"/>
    <property type="match status" value="1"/>
</dbReference>
<accession>A0A644SYN5</accession>
<dbReference type="Gene3D" id="3.40.190.10">
    <property type="entry name" value="Periplasmic binding protein-like II"/>
    <property type="match status" value="2"/>
</dbReference>
<dbReference type="InterPro" id="IPR006059">
    <property type="entry name" value="SBP"/>
</dbReference>